<proteinExistence type="predicted"/>
<dbReference type="EMBL" id="BOMQ01000061">
    <property type="protein sequence ID" value="GIE51768.1"/>
    <property type="molecule type" value="Genomic_DNA"/>
</dbReference>
<reference evidence="1" key="1">
    <citation type="submission" date="2021-01" db="EMBL/GenBank/DDBJ databases">
        <title>Whole genome shotgun sequence of Actinoplanes nipponensis NBRC 14063.</title>
        <authorList>
            <person name="Komaki H."/>
            <person name="Tamura T."/>
        </authorList>
    </citation>
    <scope>NUCLEOTIDE SEQUENCE</scope>
    <source>
        <strain evidence="1">NBRC 14063</strain>
    </source>
</reference>
<accession>A0A919MRN2</accession>
<sequence length="123" mass="14020">MFAELGRVRGQAEQEGIREHVLEQPLPDIDRVVAYLRAGHVLIDFMDVQDDVFDSSRQVLGGPTVLTDGEWLWRDDLAYYAGRHNVALPGEFLARIRRCGYVVPEVDEPTLERLTDDAHNLVF</sequence>
<gene>
    <name evidence="1" type="ORF">Ani05nite_53020</name>
</gene>
<evidence type="ECO:0000313" key="2">
    <source>
        <dbReference type="Proteomes" id="UP000647172"/>
    </source>
</evidence>
<protein>
    <submittedName>
        <fullName evidence="1">Uncharacterized protein</fullName>
    </submittedName>
</protein>
<evidence type="ECO:0000313" key="1">
    <source>
        <dbReference type="EMBL" id="GIE51768.1"/>
    </source>
</evidence>
<organism evidence="1 2">
    <name type="scientific">Actinoplanes nipponensis</name>
    <dbReference type="NCBI Taxonomy" id="135950"/>
    <lineage>
        <taxon>Bacteria</taxon>
        <taxon>Bacillati</taxon>
        <taxon>Actinomycetota</taxon>
        <taxon>Actinomycetes</taxon>
        <taxon>Micromonosporales</taxon>
        <taxon>Micromonosporaceae</taxon>
        <taxon>Actinoplanes</taxon>
    </lineage>
</organism>
<dbReference type="Proteomes" id="UP000647172">
    <property type="component" value="Unassembled WGS sequence"/>
</dbReference>
<name>A0A919MRN2_9ACTN</name>
<keyword evidence="2" id="KW-1185">Reference proteome</keyword>
<dbReference type="AlphaFoldDB" id="A0A919MRN2"/>
<comment type="caution">
    <text evidence="1">The sequence shown here is derived from an EMBL/GenBank/DDBJ whole genome shotgun (WGS) entry which is preliminary data.</text>
</comment>